<keyword evidence="12" id="KW-1185">Reference proteome</keyword>
<sequence>MANPEQPSLCVLIPVYNEAESLPHLIPRVFAALADLPAKVHLLLVDDGSRDGSGERMAELAENDSRIGYLRLARNFGKEIAMSAGLDHADADAVVILDADLQDPPELIHEFWKHFQAGCDNVYGVRTSRDGESFLKKVTAAGFYRVIDRMSRTPIPRDTGDFRLLSRRAVLALRQLRERNRFMKGLFGWVGYKSIGVPYQRAARVAGTSKFNYWKLWNFALEGITSFSTVPLRLATYVGALTAAAAFIYGAVVIAKTLAYGEAVRGYPSLMVVMLFLGGIQLIALGMIGEYLGRLFEESKMRPLYLLADAKAPGNTAGRLDQGS</sequence>
<dbReference type="InterPro" id="IPR050256">
    <property type="entry name" value="Glycosyltransferase_2"/>
</dbReference>
<name>A0A2P1PLR0_9GAMM</name>
<keyword evidence="6 9" id="KW-1133">Transmembrane helix</keyword>
<evidence type="ECO:0000313" key="12">
    <source>
        <dbReference type="Proteomes" id="UP000241074"/>
    </source>
</evidence>
<dbReference type="RefSeq" id="WP_106889691.1">
    <property type="nucleotide sequence ID" value="NZ_CP027860.1"/>
</dbReference>
<feature type="transmembrane region" description="Helical" evidence="9">
    <location>
        <begin position="234"/>
        <end position="255"/>
    </location>
</feature>
<dbReference type="OrthoDB" id="9811884at2"/>
<dbReference type="AlphaFoldDB" id="A0A2P1PLR0"/>
<evidence type="ECO:0000256" key="7">
    <source>
        <dbReference type="ARBA" id="ARBA00023136"/>
    </source>
</evidence>
<evidence type="ECO:0000256" key="1">
    <source>
        <dbReference type="ARBA" id="ARBA00004651"/>
    </source>
</evidence>
<dbReference type="GO" id="GO:0005886">
    <property type="term" value="C:plasma membrane"/>
    <property type="evidence" value="ECO:0007669"/>
    <property type="project" value="UniProtKB-SubCell"/>
</dbReference>
<keyword evidence="5 9" id="KW-0812">Transmembrane</keyword>
<dbReference type="InterPro" id="IPR029044">
    <property type="entry name" value="Nucleotide-diphossugar_trans"/>
</dbReference>
<dbReference type="CDD" id="cd04187">
    <property type="entry name" value="DPM1_like_bac"/>
    <property type="match status" value="1"/>
</dbReference>
<accession>A0A2P1PLR0</accession>
<dbReference type="PANTHER" id="PTHR48090">
    <property type="entry name" value="UNDECAPRENYL-PHOSPHATE 4-DEOXY-4-FORMAMIDO-L-ARABINOSE TRANSFERASE-RELATED"/>
    <property type="match status" value="1"/>
</dbReference>
<evidence type="ECO:0000256" key="9">
    <source>
        <dbReference type="SAM" id="Phobius"/>
    </source>
</evidence>
<reference evidence="11 12" key="1">
    <citation type="submission" date="2018-03" db="EMBL/GenBank/DDBJ databases">
        <title>Ahniella affigens gen. nov., sp. nov., a gammaproteobacterium isolated from sandy soil near a stream.</title>
        <authorList>
            <person name="Ko Y."/>
            <person name="Kim J.-H."/>
        </authorList>
    </citation>
    <scope>NUCLEOTIDE SEQUENCE [LARGE SCALE GENOMIC DNA]</scope>
    <source>
        <strain evidence="11 12">D13</strain>
    </source>
</reference>
<evidence type="ECO:0000256" key="2">
    <source>
        <dbReference type="ARBA" id="ARBA00022475"/>
    </source>
</evidence>
<evidence type="ECO:0000256" key="3">
    <source>
        <dbReference type="ARBA" id="ARBA00022676"/>
    </source>
</evidence>
<evidence type="ECO:0000256" key="4">
    <source>
        <dbReference type="ARBA" id="ARBA00022679"/>
    </source>
</evidence>
<evidence type="ECO:0000256" key="6">
    <source>
        <dbReference type="ARBA" id="ARBA00022989"/>
    </source>
</evidence>
<reference evidence="11 12" key="2">
    <citation type="submission" date="2018-03" db="EMBL/GenBank/DDBJ databases">
        <authorList>
            <person name="Keele B.F."/>
        </authorList>
    </citation>
    <scope>NUCLEOTIDE SEQUENCE [LARGE SCALE GENOMIC DNA]</scope>
    <source>
        <strain evidence="11 12">D13</strain>
    </source>
</reference>
<keyword evidence="4 11" id="KW-0808">Transferase</keyword>
<protein>
    <submittedName>
        <fullName evidence="11">Glycosyl transferase family 2</fullName>
    </submittedName>
</protein>
<dbReference type="Gene3D" id="3.90.550.10">
    <property type="entry name" value="Spore Coat Polysaccharide Biosynthesis Protein SpsA, Chain A"/>
    <property type="match status" value="1"/>
</dbReference>
<dbReference type="Proteomes" id="UP000241074">
    <property type="component" value="Chromosome"/>
</dbReference>
<keyword evidence="7 9" id="KW-0472">Membrane</keyword>
<evidence type="ECO:0000313" key="11">
    <source>
        <dbReference type="EMBL" id="AVP95762.1"/>
    </source>
</evidence>
<dbReference type="KEGG" id="xba:C7S18_00480"/>
<dbReference type="Pfam" id="PF00535">
    <property type="entry name" value="Glycos_transf_2"/>
    <property type="match status" value="1"/>
</dbReference>
<feature type="domain" description="Glycosyltransferase 2-like" evidence="10">
    <location>
        <begin position="10"/>
        <end position="170"/>
    </location>
</feature>
<dbReference type="EMBL" id="CP027860">
    <property type="protein sequence ID" value="AVP95762.1"/>
    <property type="molecule type" value="Genomic_DNA"/>
</dbReference>
<keyword evidence="2" id="KW-1003">Cell membrane</keyword>
<evidence type="ECO:0000259" key="10">
    <source>
        <dbReference type="Pfam" id="PF00535"/>
    </source>
</evidence>
<dbReference type="GO" id="GO:0016757">
    <property type="term" value="F:glycosyltransferase activity"/>
    <property type="evidence" value="ECO:0007669"/>
    <property type="project" value="UniProtKB-KW"/>
</dbReference>
<evidence type="ECO:0000256" key="8">
    <source>
        <dbReference type="ARBA" id="ARBA00038152"/>
    </source>
</evidence>
<comment type="subcellular location">
    <subcellularLocation>
        <location evidence="1">Cell membrane</location>
        <topology evidence="1">Multi-pass membrane protein</topology>
    </subcellularLocation>
</comment>
<organism evidence="11 12">
    <name type="scientific">Ahniella affigens</name>
    <dbReference type="NCBI Taxonomy" id="2021234"/>
    <lineage>
        <taxon>Bacteria</taxon>
        <taxon>Pseudomonadati</taxon>
        <taxon>Pseudomonadota</taxon>
        <taxon>Gammaproteobacteria</taxon>
        <taxon>Lysobacterales</taxon>
        <taxon>Rhodanobacteraceae</taxon>
        <taxon>Ahniella</taxon>
    </lineage>
</organism>
<comment type="similarity">
    <text evidence="8">Belongs to the glycosyltransferase 2 family. GtrB subfamily.</text>
</comment>
<dbReference type="SUPFAM" id="SSF53448">
    <property type="entry name" value="Nucleotide-diphospho-sugar transferases"/>
    <property type="match status" value="1"/>
</dbReference>
<evidence type="ECO:0000256" key="5">
    <source>
        <dbReference type="ARBA" id="ARBA00022692"/>
    </source>
</evidence>
<dbReference type="InterPro" id="IPR001173">
    <property type="entry name" value="Glyco_trans_2-like"/>
</dbReference>
<keyword evidence="3" id="KW-0328">Glycosyltransferase</keyword>
<dbReference type="PANTHER" id="PTHR48090:SF1">
    <property type="entry name" value="PROPHAGE BACTOPRENOL GLUCOSYL TRANSFERASE HOMOLOG"/>
    <property type="match status" value="1"/>
</dbReference>
<dbReference type="FunFam" id="3.90.550.10:FF:000079">
    <property type="entry name" value="Probable glycosyl transferase"/>
    <property type="match status" value="1"/>
</dbReference>
<proteinExistence type="inferred from homology"/>
<gene>
    <name evidence="11" type="ORF">C7S18_00480</name>
</gene>
<feature type="transmembrane region" description="Helical" evidence="9">
    <location>
        <begin position="267"/>
        <end position="292"/>
    </location>
</feature>